<sequence>MKIDRALNLVIPITDGEGKPVYVHSMPIGREVYERYFLTLSKTFAGIYAEGLNVLSGPKVASLMLKQTAMKIGDWDGDEGVGNGLMGEIHRLTNVIAPTKSGWKSVPLEAALAQKLISDDDYYDIEGQIVFFICVSAVHRKTLILPTLESMSSLWDVQITSSNCTEFASSLPTLTPAANTGETETLSVIPS</sequence>
<dbReference type="RefSeq" id="WP_136992879.1">
    <property type="nucleotide sequence ID" value="NZ_SZPQ01000063.1"/>
</dbReference>
<evidence type="ECO:0000313" key="2">
    <source>
        <dbReference type="Proteomes" id="UP000305202"/>
    </source>
</evidence>
<keyword evidence="2" id="KW-1185">Reference proteome</keyword>
<protein>
    <submittedName>
        <fullName evidence="1">Uncharacterized protein</fullName>
    </submittedName>
</protein>
<reference evidence="1 2" key="1">
    <citation type="submission" date="2019-04" db="EMBL/GenBank/DDBJ databases">
        <authorList>
            <person name="Li M."/>
            <person name="Gao C."/>
        </authorList>
    </citation>
    <scope>NUCLEOTIDE SEQUENCE [LARGE SCALE GENOMIC DNA]</scope>
    <source>
        <strain evidence="1 2">BGMRC 2031</strain>
    </source>
</reference>
<proteinExistence type="predicted"/>
<gene>
    <name evidence="1" type="ORF">FCN80_24170</name>
</gene>
<name>A0ABY2SIF8_9HYPH</name>
<dbReference type="EMBL" id="SZPQ01000063">
    <property type="protein sequence ID" value="TKI02741.1"/>
    <property type="molecule type" value="Genomic_DNA"/>
</dbReference>
<comment type="caution">
    <text evidence="1">The sequence shown here is derived from an EMBL/GenBank/DDBJ whole genome shotgun (WGS) entry which is preliminary data.</text>
</comment>
<evidence type="ECO:0000313" key="1">
    <source>
        <dbReference type="EMBL" id="TKI02741.1"/>
    </source>
</evidence>
<dbReference type="Proteomes" id="UP000305202">
    <property type="component" value="Unassembled WGS sequence"/>
</dbReference>
<organism evidence="1 2">
    <name type="scientific">Martelella alba</name>
    <dbReference type="NCBI Taxonomy" id="2590451"/>
    <lineage>
        <taxon>Bacteria</taxon>
        <taxon>Pseudomonadati</taxon>
        <taxon>Pseudomonadota</taxon>
        <taxon>Alphaproteobacteria</taxon>
        <taxon>Hyphomicrobiales</taxon>
        <taxon>Aurantimonadaceae</taxon>
        <taxon>Martelella</taxon>
    </lineage>
</organism>
<accession>A0ABY2SIF8</accession>